<dbReference type="FunFam" id="1.20.1110.10:FF:000095">
    <property type="entry name" value="Sodium/potassium-transporting ATPase subunit alpha-1"/>
    <property type="match status" value="2"/>
</dbReference>
<keyword evidence="5" id="KW-0597">Phosphoprotein</keyword>
<dbReference type="InterPro" id="IPR050510">
    <property type="entry name" value="Cation_transp_ATPase_P-type"/>
</dbReference>
<dbReference type="InterPro" id="IPR036412">
    <property type="entry name" value="HAD-like_sf"/>
</dbReference>
<feature type="transmembrane region" description="Helical" evidence="16">
    <location>
        <begin position="835"/>
        <end position="854"/>
    </location>
</feature>
<dbReference type="SMART" id="SM00831">
    <property type="entry name" value="Cation_ATPase_N"/>
    <property type="match status" value="1"/>
</dbReference>
<evidence type="ECO:0000256" key="15">
    <source>
        <dbReference type="ARBA" id="ARBA00049388"/>
    </source>
</evidence>
<protein>
    <recommendedName>
        <fullName evidence="16">Sodium/potassium-transporting ATPase subunit alpha</fullName>
    </recommendedName>
</protein>
<dbReference type="SUPFAM" id="SSF56784">
    <property type="entry name" value="HAD-like"/>
    <property type="match status" value="1"/>
</dbReference>
<dbReference type="Pfam" id="PF13246">
    <property type="entry name" value="Cation_ATPase"/>
    <property type="match status" value="1"/>
</dbReference>
<dbReference type="SUPFAM" id="SSF81665">
    <property type="entry name" value="Calcium ATPase, transmembrane domain M"/>
    <property type="match status" value="1"/>
</dbReference>
<comment type="subcellular location">
    <subcellularLocation>
        <location evidence="16">Cell membrane</location>
        <topology evidence="16">Multi-pass membrane protein</topology>
    </subcellularLocation>
    <subcellularLocation>
        <location evidence="1">Membrane</location>
        <topology evidence="1">Multi-pass membrane protein</topology>
    </subcellularLocation>
</comment>
<dbReference type="SFLD" id="SFLDS00003">
    <property type="entry name" value="Haloacid_Dehalogenase"/>
    <property type="match status" value="1"/>
</dbReference>
<dbReference type="GO" id="GO:0005524">
    <property type="term" value="F:ATP binding"/>
    <property type="evidence" value="ECO:0007669"/>
    <property type="project" value="UniProtKB-KW"/>
</dbReference>
<dbReference type="InterPro" id="IPR006068">
    <property type="entry name" value="ATPase_P-typ_cation-transptr_C"/>
</dbReference>
<evidence type="ECO:0000256" key="13">
    <source>
        <dbReference type="ARBA" id="ARBA00023065"/>
    </source>
</evidence>
<dbReference type="GO" id="GO:0030007">
    <property type="term" value="P:intracellular potassium ion homeostasis"/>
    <property type="evidence" value="ECO:0007669"/>
    <property type="project" value="TreeGrafter"/>
</dbReference>
<dbReference type="SFLD" id="SFLDG00002">
    <property type="entry name" value="C1.7:_P-type_atpase_like"/>
    <property type="match status" value="1"/>
</dbReference>
<feature type="transmembrane region" description="Helical" evidence="16">
    <location>
        <begin position="96"/>
        <end position="118"/>
    </location>
</feature>
<dbReference type="PRINTS" id="PR00121">
    <property type="entry name" value="NAKATPASE"/>
</dbReference>
<dbReference type="GO" id="GO:1990573">
    <property type="term" value="P:potassium ion import across plasma membrane"/>
    <property type="evidence" value="ECO:0007669"/>
    <property type="project" value="TreeGrafter"/>
</dbReference>
<feature type="compositionally biased region" description="Basic and acidic residues" evidence="17">
    <location>
        <begin position="1"/>
        <end position="11"/>
    </location>
</feature>
<dbReference type="AlphaFoldDB" id="A0AAQ6AHR7"/>
<keyword evidence="7 16" id="KW-0547">Nucleotide-binding</keyword>
<evidence type="ECO:0000256" key="7">
    <source>
        <dbReference type="ARBA" id="ARBA00022741"/>
    </source>
</evidence>
<feature type="transmembrane region" description="Helical" evidence="16">
    <location>
        <begin position="904"/>
        <end position="923"/>
    </location>
</feature>
<dbReference type="GO" id="GO:0016887">
    <property type="term" value="F:ATP hydrolysis activity"/>
    <property type="evidence" value="ECO:0007669"/>
    <property type="project" value="InterPro"/>
</dbReference>
<keyword evidence="16" id="KW-0479">Metal-binding</keyword>
<feature type="compositionally biased region" description="Basic and acidic residues" evidence="17">
    <location>
        <begin position="18"/>
        <end position="34"/>
    </location>
</feature>
<feature type="transmembrane region" description="Helical" evidence="16">
    <location>
        <begin position="771"/>
        <end position="794"/>
    </location>
</feature>
<keyword evidence="9" id="KW-0460">Magnesium</keyword>
<evidence type="ECO:0000256" key="17">
    <source>
        <dbReference type="SAM" id="MobiDB-lite"/>
    </source>
</evidence>
<keyword evidence="12 16" id="KW-1133">Transmembrane helix</keyword>
<evidence type="ECO:0000256" key="16">
    <source>
        <dbReference type="RuleBase" id="RU362084"/>
    </source>
</evidence>
<evidence type="ECO:0000256" key="3">
    <source>
        <dbReference type="ARBA" id="ARBA00022448"/>
    </source>
</evidence>
<feature type="region of interest" description="Disordered" evidence="17">
    <location>
        <begin position="1"/>
        <end position="34"/>
    </location>
</feature>
<accession>A0AAQ6AHR7</accession>
<dbReference type="InterPro" id="IPR023298">
    <property type="entry name" value="ATPase_P-typ_TM_dom_sf"/>
</dbReference>
<evidence type="ECO:0000256" key="10">
    <source>
        <dbReference type="ARBA" id="ARBA00022958"/>
    </source>
</evidence>
<dbReference type="Pfam" id="PF00690">
    <property type="entry name" value="Cation_ATPase_N"/>
    <property type="match status" value="1"/>
</dbReference>
<keyword evidence="10 16" id="KW-0630">Potassium</keyword>
<dbReference type="CDD" id="cd02608">
    <property type="entry name" value="P-type_ATPase_Na-K_like"/>
    <property type="match status" value="1"/>
</dbReference>
<proteinExistence type="inferred from homology"/>
<dbReference type="PANTHER" id="PTHR43294">
    <property type="entry name" value="SODIUM/POTASSIUM-TRANSPORTING ATPASE SUBUNIT ALPHA"/>
    <property type="match status" value="1"/>
</dbReference>
<dbReference type="GeneTree" id="ENSGT00940000154840"/>
<reference evidence="19" key="3">
    <citation type="submission" date="2025-09" db="UniProtKB">
        <authorList>
            <consortium name="Ensembl"/>
        </authorList>
    </citation>
    <scope>IDENTIFICATION</scope>
</reference>
<dbReference type="InterPro" id="IPR023214">
    <property type="entry name" value="HAD_sf"/>
</dbReference>
<evidence type="ECO:0000256" key="4">
    <source>
        <dbReference type="ARBA" id="ARBA00022538"/>
    </source>
</evidence>
<dbReference type="InterPro" id="IPR044492">
    <property type="entry name" value="P_typ_ATPase_HD_dom"/>
</dbReference>
<dbReference type="Gene3D" id="1.20.1110.10">
    <property type="entry name" value="Calcium-transporting ATPase, transmembrane domain"/>
    <property type="match status" value="2"/>
</dbReference>
<feature type="transmembrane region" description="Helical" evidence="16">
    <location>
        <begin position="243"/>
        <end position="266"/>
    </location>
</feature>
<evidence type="ECO:0000256" key="14">
    <source>
        <dbReference type="ARBA" id="ARBA00023136"/>
    </source>
</evidence>
<dbReference type="PROSITE" id="PS00154">
    <property type="entry name" value="ATPASE_E1_E2"/>
    <property type="match status" value="1"/>
</dbReference>
<dbReference type="FunFam" id="2.70.150.10:FF:000142">
    <property type="entry name" value="Na/K ATPase alpha 2 subunit"/>
    <property type="match status" value="1"/>
</dbReference>
<comment type="catalytic activity">
    <reaction evidence="15">
        <text>K(+)(out) + Na(+)(in) + ATP + H2O = K(+)(in) + Na(+)(out) + ADP + phosphate + H(+)</text>
        <dbReference type="Rhea" id="RHEA:18353"/>
        <dbReference type="ChEBI" id="CHEBI:15377"/>
        <dbReference type="ChEBI" id="CHEBI:15378"/>
        <dbReference type="ChEBI" id="CHEBI:29101"/>
        <dbReference type="ChEBI" id="CHEBI:29103"/>
        <dbReference type="ChEBI" id="CHEBI:30616"/>
        <dbReference type="ChEBI" id="CHEBI:43474"/>
        <dbReference type="ChEBI" id="CHEBI:456216"/>
        <dbReference type="EC" id="7.2.2.13"/>
    </reaction>
</comment>
<evidence type="ECO:0000256" key="12">
    <source>
        <dbReference type="ARBA" id="ARBA00022989"/>
    </source>
</evidence>
<keyword evidence="8 16" id="KW-0067">ATP-binding</keyword>
<evidence type="ECO:0000256" key="9">
    <source>
        <dbReference type="ARBA" id="ARBA00022842"/>
    </source>
</evidence>
<evidence type="ECO:0000259" key="18">
    <source>
        <dbReference type="SMART" id="SM00831"/>
    </source>
</evidence>
<feature type="transmembrane region" description="Helical" evidence="16">
    <location>
        <begin position="130"/>
        <end position="149"/>
    </location>
</feature>
<dbReference type="InterPro" id="IPR018303">
    <property type="entry name" value="ATPase_P-typ_P_site"/>
</dbReference>
<sequence>MGLGKGKEEYKLAATSDGDDKKGKKGKGGKDMDELKKEVDLDDHKLTLDELHRKYGTDLSRGLSSSRAKEILARDGPNALTPPPTTPEWVKFCRQLFGGFSMLLWIGAILCFLAYGIQAAYEDEPANDNLYLGVVLSAVVIITGCFSYYQEAKSSKIMDSFKNLVPQVRDVPDTVTLRVVINTGDRTVMGRIATLASSLEGGKTPIAIEIEHFIHIITGVAVFLGVSFFILSLILGYGWLEAVIFLIGIIVANVPEGLLATVTVCLTLTAKRMAKKNCLVKNLEAVETLGSTSTICSDKTGTLTQNRMTVAHMWFDNQIHEADTTENQSGTSFDRSSATWNALARIAGLCNRAVFLAEQGNVPILKRDVAGDASEAALLKCIELCCGSVSGMRDKYPKVAEIPFNSTNKYQLSIHKNATPGETKHLLVMKGAPERILDRCSTIVLQGKEQPLDDEMKDAFQNAYVELGGLGERVLGFCHFNLPDDQFPEGFAFDTDEVNFPTENLCFIGLMSMIDPPRAAVPDAVGKCRSAGIKVIMVTGDHPITAKAIAKGVGIISEGNETVEDIAARLNVPVSEVNPRDAKACVVHGGELKDMTSDQLDDILKHHTEIVFARTSPQQKLIIVEGCQRQGAIVAVTGDGVNDSPALKKADIGVAMGIAGSDVSKQAADMILLDDNFASIVTGVEEGRLIFDNLKKSIAYTLTSNIPEISPFLLFIIANIPLPLGTVTILCIDLGTDMVPAISLAYEAAESDIMKRQPRNPKTDKLVNERLISIAYGQIGMMQATAGFFTYFVILAENGFLPMDLLGIRVHWDNKYINDLEDSYGQQWTYERRKIVEFTCHTAFFASIVIVQWADLIICKTRRNSILQQGMKNRILIFGLFEETALAAFLSYCPGMDVALRMYPLKPCWWFCAFPYSLLIFLYDEARRYILRRNPGGKNFTKSSFCFLRNL</sequence>
<dbReference type="Gene3D" id="3.40.1110.10">
    <property type="entry name" value="Calcium-transporting ATPase, cytoplasmic domain N"/>
    <property type="match status" value="1"/>
</dbReference>
<dbReference type="FunFam" id="3.40.1110.10:FF:000001">
    <property type="entry name" value="Sodium/potassium-transporting ATPase subunit alpha"/>
    <property type="match status" value="1"/>
</dbReference>
<evidence type="ECO:0000256" key="1">
    <source>
        <dbReference type="ARBA" id="ARBA00004141"/>
    </source>
</evidence>
<dbReference type="Proteomes" id="UP001501940">
    <property type="component" value="Chromosome 24"/>
</dbReference>
<evidence type="ECO:0000313" key="20">
    <source>
        <dbReference type="Proteomes" id="UP001501940"/>
    </source>
</evidence>
<dbReference type="InterPro" id="IPR001757">
    <property type="entry name" value="P_typ_ATPase"/>
</dbReference>
<dbReference type="Gene3D" id="2.70.150.10">
    <property type="entry name" value="Calcium-transporting ATPase, cytoplasmic transduction domain A"/>
    <property type="match status" value="2"/>
</dbReference>
<dbReference type="NCBIfam" id="TIGR01494">
    <property type="entry name" value="ATPase_P-type"/>
    <property type="match status" value="2"/>
</dbReference>
<keyword evidence="14 16" id="KW-0472">Membrane</keyword>
<keyword evidence="4 16" id="KW-0633">Potassium transport</keyword>
<name>A0AAQ6AHR7_AMPOC</name>
<evidence type="ECO:0000256" key="5">
    <source>
        <dbReference type="ARBA" id="ARBA00022553"/>
    </source>
</evidence>
<feature type="transmembrane region" description="Helical" evidence="16">
    <location>
        <begin position="875"/>
        <end position="892"/>
    </location>
</feature>
<dbReference type="InterPro" id="IPR023299">
    <property type="entry name" value="ATPase_P-typ_cyto_dom_N"/>
</dbReference>
<feature type="transmembrane region" description="Helical" evidence="16">
    <location>
        <begin position="213"/>
        <end position="237"/>
    </location>
</feature>
<dbReference type="Gene3D" id="3.40.50.1000">
    <property type="entry name" value="HAD superfamily/HAD-like"/>
    <property type="match status" value="1"/>
</dbReference>
<dbReference type="GO" id="GO:0036376">
    <property type="term" value="P:sodium ion export across plasma membrane"/>
    <property type="evidence" value="ECO:0007669"/>
    <property type="project" value="TreeGrafter"/>
</dbReference>
<keyword evidence="13 16" id="KW-0406">Ion transport</keyword>
<dbReference type="GO" id="GO:0005391">
    <property type="term" value="F:P-type sodium:potassium-exchanging transporter activity"/>
    <property type="evidence" value="ECO:0007669"/>
    <property type="project" value="UniProtKB-EC"/>
</dbReference>
<keyword evidence="20" id="KW-1185">Reference proteome</keyword>
<dbReference type="Ensembl" id="ENSAOCT00000039898.1">
    <property type="protein sequence ID" value="ENSAOCP00000076211.1"/>
    <property type="gene ID" value="ENSAOCG00000020893.2"/>
</dbReference>
<evidence type="ECO:0000256" key="6">
    <source>
        <dbReference type="ARBA" id="ARBA00022692"/>
    </source>
</evidence>
<dbReference type="InterPro" id="IPR004014">
    <property type="entry name" value="ATPase_P-typ_cation-transptr_N"/>
</dbReference>
<dbReference type="GO" id="GO:0006883">
    <property type="term" value="P:intracellular sodium ion homeostasis"/>
    <property type="evidence" value="ECO:0007669"/>
    <property type="project" value="TreeGrafter"/>
</dbReference>
<dbReference type="NCBIfam" id="TIGR01106">
    <property type="entry name" value="ATPase-IIC_X-K"/>
    <property type="match status" value="1"/>
</dbReference>
<evidence type="ECO:0000256" key="2">
    <source>
        <dbReference type="ARBA" id="ARBA00006934"/>
    </source>
</evidence>
<keyword evidence="11" id="KW-1278">Translocase</keyword>
<reference evidence="19 20" key="1">
    <citation type="submission" date="2022-01" db="EMBL/GenBank/DDBJ databases">
        <title>A chromosome-scale genome assembly of the false clownfish, Amphiprion ocellaris.</title>
        <authorList>
            <person name="Ryu T."/>
        </authorList>
    </citation>
    <scope>NUCLEOTIDE SEQUENCE [LARGE SCALE GENOMIC DNA]</scope>
</reference>
<dbReference type="SUPFAM" id="SSF81660">
    <property type="entry name" value="Metal cation-transporting ATPase, ATP-binding domain N"/>
    <property type="match status" value="1"/>
</dbReference>
<organism evidence="19 20">
    <name type="scientific">Amphiprion ocellaris</name>
    <name type="common">Clown anemonefish</name>
    <dbReference type="NCBI Taxonomy" id="80972"/>
    <lineage>
        <taxon>Eukaryota</taxon>
        <taxon>Metazoa</taxon>
        <taxon>Chordata</taxon>
        <taxon>Craniata</taxon>
        <taxon>Vertebrata</taxon>
        <taxon>Euteleostomi</taxon>
        <taxon>Actinopterygii</taxon>
        <taxon>Neopterygii</taxon>
        <taxon>Teleostei</taxon>
        <taxon>Neoteleostei</taxon>
        <taxon>Acanthomorphata</taxon>
        <taxon>Ovalentaria</taxon>
        <taxon>Pomacentridae</taxon>
        <taxon>Amphiprion</taxon>
    </lineage>
</organism>
<dbReference type="GO" id="GO:1902600">
    <property type="term" value="P:proton transmembrane transport"/>
    <property type="evidence" value="ECO:0007669"/>
    <property type="project" value="TreeGrafter"/>
</dbReference>
<keyword evidence="6 16" id="KW-0812">Transmembrane</keyword>
<feature type="domain" description="Cation-transporting P-type ATPase N-terminal" evidence="18">
    <location>
        <begin position="42"/>
        <end position="116"/>
    </location>
</feature>
<evidence type="ECO:0000256" key="8">
    <source>
        <dbReference type="ARBA" id="ARBA00022840"/>
    </source>
</evidence>
<reference evidence="19" key="2">
    <citation type="submission" date="2025-08" db="UniProtKB">
        <authorList>
            <consortium name="Ensembl"/>
        </authorList>
    </citation>
    <scope>IDENTIFICATION</scope>
</reference>
<dbReference type="SFLD" id="SFLDF00027">
    <property type="entry name" value="p-type_atpase"/>
    <property type="match status" value="1"/>
</dbReference>
<dbReference type="GO" id="GO:0046872">
    <property type="term" value="F:metal ion binding"/>
    <property type="evidence" value="ECO:0007669"/>
    <property type="project" value="UniProtKB-KW"/>
</dbReference>
<dbReference type="Pfam" id="PF00689">
    <property type="entry name" value="Cation_ATPase_C"/>
    <property type="match status" value="1"/>
</dbReference>
<dbReference type="InterPro" id="IPR005775">
    <property type="entry name" value="P-type_ATPase_IIC"/>
</dbReference>
<dbReference type="PANTHER" id="PTHR43294:SF8">
    <property type="entry name" value="SODIUM_POTASSIUM-TRANSPORTING ATPASE SUBUNIT ALPHA"/>
    <property type="match status" value="1"/>
</dbReference>
<evidence type="ECO:0000256" key="11">
    <source>
        <dbReference type="ARBA" id="ARBA00022967"/>
    </source>
</evidence>
<dbReference type="PRINTS" id="PR00119">
    <property type="entry name" value="CATATPASE"/>
</dbReference>
<keyword evidence="3 16" id="KW-0813">Transport</keyword>
<dbReference type="FunFam" id="3.40.50.1000:FF:000004">
    <property type="entry name" value="Sodium/potassium-transporting ATPase subunit alpha"/>
    <property type="match status" value="1"/>
</dbReference>
<comment type="similarity">
    <text evidence="2 16">Belongs to the cation transport ATPase (P-type) (TC 3.A.3) family. Type IIC subfamily.</text>
</comment>
<evidence type="ECO:0000313" key="19">
    <source>
        <dbReference type="Ensembl" id="ENSAOCP00000076211.1"/>
    </source>
</evidence>
<dbReference type="GO" id="GO:0005886">
    <property type="term" value="C:plasma membrane"/>
    <property type="evidence" value="ECO:0007669"/>
    <property type="project" value="UniProtKB-SubCell"/>
</dbReference>